<evidence type="ECO:0000259" key="1">
    <source>
        <dbReference type="Pfam" id="PF05433"/>
    </source>
</evidence>
<proteinExistence type="predicted"/>
<accession>A0A381S123</accession>
<reference evidence="2" key="1">
    <citation type="submission" date="2018-05" db="EMBL/GenBank/DDBJ databases">
        <authorList>
            <person name="Lanie J.A."/>
            <person name="Ng W.-L."/>
            <person name="Kazmierczak K.M."/>
            <person name="Andrzejewski T.M."/>
            <person name="Davidsen T.M."/>
            <person name="Wayne K.J."/>
            <person name="Tettelin H."/>
            <person name="Glass J.I."/>
            <person name="Rusch D."/>
            <person name="Podicherti R."/>
            <person name="Tsui H.-C.T."/>
            <person name="Winkler M.E."/>
        </authorList>
    </citation>
    <scope>NUCLEOTIDE SEQUENCE</scope>
</reference>
<dbReference type="AlphaFoldDB" id="A0A381S123"/>
<dbReference type="GO" id="GO:0019867">
    <property type="term" value="C:outer membrane"/>
    <property type="evidence" value="ECO:0007669"/>
    <property type="project" value="InterPro"/>
</dbReference>
<feature type="domain" description="Glycine zipper 2TM" evidence="1">
    <location>
        <begin position="61"/>
        <end position="101"/>
    </location>
</feature>
<dbReference type="Pfam" id="PF05433">
    <property type="entry name" value="Rick_17kDa_Anti"/>
    <property type="match status" value="1"/>
</dbReference>
<dbReference type="InterPro" id="IPR008816">
    <property type="entry name" value="Gly_zipper_2TM_dom"/>
</dbReference>
<gene>
    <name evidence="2" type="ORF">METZ01_LOCUS50670</name>
</gene>
<evidence type="ECO:0000313" key="2">
    <source>
        <dbReference type="EMBL" id="SUZ97816.1"/>
    </source>
</evidence>
<name>A0A381S123_9ZZZZ</name>
<organism evidence="2">
    <name type="scientific">marine metagenome</name>
    <dbReference type="NCBI Taxonomy" id="408172"/>
    <lineage>
        <taxon>unclassified sequences</taxon>
        <taxon>metagenomes</taxon>
        <taxon>ecological metagenomes</taxon>
    </lineage>
</organism>
<dbReference type="EMBL" id="UINC01002544">
    <property type="protein sequence ID" value="SUZ97816.1"/>
    <property type="molecule type" value="Genomic_DNA"/>
</dbReference>
<protein>
    <recommendedName>
        <fullName evidence="1">Glycine zipper 2TM domain-containing protein</fullName>
    </recommendedName>
</protein>
<dbReference type="PROSITE" id="PS51257">
    <property type="entry name" value="PROKAR_LIPOPROTEIN"/>
    <property type="match status" value="1"/>
</dbReference>
<sequence length="157" mass="16031">MNKIIILILILVGILSGCSQRSLHSGSVYGSEEMGSPTYFKKGIILSVRDVVIKGTESGVGVAAGAATGGLAGSTLGGNTATRALGGLGGAVIGGIVGHKAENIITGGDASEFIVQPDKGDPYAIVQINKEELKAGERVLIIESGKLRIVRDKTSKK</sequence>